<dbReference type="InterPro" id="IPR007890">
    <property type="entry name" value="CHASE2"/>
</dbReference>
<dbReference type="AlphaFoldDB" id="A0A1F6TN49"/>
<evidence type="ECO:0000256" key="6">
    <source>
        <dbReference type="ARBA" id="ARBA00023136"/>
    </source>
</evidence>
<evidence type="ECO:0000256" key="2">
    <source>
        <dbReference type="ARBA" id="ARBA00005381"/>
    </source>
</evidence>
<dbReference type="GO" id="GO:0035556">
    <property type="term" value="P:intracellular signal transduction"/>
    <property type="evidence" value="ECO:0007669"/>
    <property type="project" value="InterPro"/>
</dbReference>
<dbReference type="GO" id="GO:0004016">
    <property type="term" value="F:adenylate cyclase activity"/>
    <property type="evidence" value="ECO:0007669"/>
    <property type="project" value="UniProtKB-ARBA"/>
</dbReference>
<comment type="caution">
    <text evidence="9">The sequence shown here is derived from an EMBL/GenBank/DDBJ whole genome shotgun (WGS) entry which is preliminary data.</text>
</comment>
<organism evidence="9 10">
    <name type="scientific">Candidatus Muproteobacteria bacterium RIFCSPHIGHO2_01_FULL_65_16</name>
    <dbReference type="NCBI Taxonomy" id="1817764"/>
    <lineage>
        <taxon>Bacteria</taxon>
        <taxon>Pseudomonadati</taxon>
        <taxon>Pseudomonadota</taxon>
        <taxon>Candidatus Muproteobacteria</taxon>
    </lineage>
</organism>
<evidence type="ECO:0000256" key="5">
    <source>
        <dbReference type="ARBA" id="ARBA00022989"/>
    </source>
</evidence>
<sequence length="707" mass="79489">MYLAGNPLLEAMELKTYDMRLRAASPEKPAENVVIAAIDEKSLAALGRWPWSRATMGRLVGRLDRLGARVIAFDVFFSEAENSGLLDQIARLEAEKGYTEANSPYTRIREALVADSQLGRAIARSGRVVLSMVFLMSEDETRHFSMLDARRALAAVEDQAIHAIKDSGGGRLDFPMREPRGLLVNLPELRAAAKYTGHINSLPDRDGVLRWVPLVMRYQDRFFPSGDVQAVRAYLGATKLTLHTTAYGISALEIGYRMIETDEYGQALIRYYGPEKTFPTFSVADILDGRVGPGQIKDKIVLIGATAKGIGDVRVTPYGTAFPGVEIRATIAQNLLRGDFIHRPGWMMLLDLAVLLGVGLALSLLLPRLALPSGAALTLALFALGVGAALYFFHARLIWLNVVHPSVLMLLLFMSSTIVKYFTTETERRQIKSAFQFYVPVKVVDEIMRDVGRLRLGGEKRELTVLFSDIRGFTTVSETLSPEELVKFLNVYLTEMTEQVFRNDGLLDKYVGDAIMAVYGAPIHRPDHALLACRTALDMMRALRDLQAHWRRAGKPALDIGIGISTGPMVVGNMGAQNRFDYTVVGDAVNLGSRIEDLNKVYGTHILLSEFTFRQVQDEFRNVREVDVTRVRGRQEPVRIFELIPEGEYRDLAWLDDFARAYRLFRADKPDQALPLFERLYKHMRDPVSQHYAYRCQTPRRRQEDRL</sequence>
<evidence type="ECO:0000256" key="7">
    <source>
        <dbReference type="SAM" id="Phobius"/>
    </source>
</evidence>
<keyword evidence="3" id="KW-1003">Cell membrane</keyword>
<feature type="domain" description="Guanylate cyclase" evidence="8">
    <location>
        <begin position="464"/>
        <end position="596"/>
    </location>
</feature>
<dbReference type="PANTHER" id="PTHR43081">
    <property type="entry name" value="ADENYLATE CYCLASE, TERMINAL-DIFFERENTIATION SPECIFIC-RELATED"/>
    <property type="match status" value="1"/>
</dbReference>
<dbReference type="SMART" id="SM00044">
    <property type="entry name" value="CYCc"/>
    <property type="match status" value="1"/>
</dbReference>
<dbReference type="InterPro" id="IPR050697">
    <property type="entry name" value="Adenylyl/Guanylyl_Cyclase_3/4"/>
</dbReference>
<evidence type="ECO:0000256" key="3">
    <source>
        <dbReference type="ARBA" id="ARBA00022475"/>
    </source>
</evidence>
<dbReference type="CDD" id="cd07302">
    <property type="entry name" value="CHD"/>
    <property type="match status" value="1"/>
</dbReference>
<dbReference type="EMBL" id="MFSY01000043">
    <property type="protein sequence ID" value="OGI46540.1"/>
    <property type="molecule type" value="Genomic_DNA"/>
</dbReference>
<evidence type="ECO:0000259" key="8">
    <source>
        <dbReference type="PROSITE" id="PS50125"/>
    </source>
</evidence>
<accession>A0A1F6TN49</accession>
<dbReference type="FunFam" id="3.30.70.1230:FF:000016">
    <property type="entry name" value="Adenylate/guanylate cyclase domain-containing protein"/>
    <property type="match status" value="1"/>
</dbReference>
<dbReference type="STRING" id="1817764.A2637_03235"/>
<comment type="similarity">
    <text evidence="2">Belongs to the adenylyl cyclase class-3 family.</text>
</comment>
<keyword evidence="6 7" id="KW-0472">Membrane</keyword>
<dbReference type="Proteomes" id="UP000179360">
    <property type="component" value="Unassembled WGS sequence"/>
</dbReference>
<evidence type="ECO:0000313" key="10">
    <source>
        <dbReference type="Proteomes" id="UP000179360"/>
    </source>
</evidence>
<dbReference type="PROSITE" id="PS50125">
    <property type="entry name" value="GUANYLATE_CYCLASE_2"/>
    <property type="match status" value="1"/>
</dbReference>
<name>A0A1F6TN49_9PROT</name>
<dbReference type="SMART" id="SM01080">
    <property type="entry name" value="CHASE2"/>
    <property type="match status" value="1"/>
</dbReference>
<evidence type="ECO:0000313" key="9">
    <source>
        <dbReference type="EMBL" id="OGI46540.1"/>
    </source>
</evidence>
<dbReference type="GO" id="GO:0030313">
    <property type="term" value="C:cell envelope"/>
    <property type="evidence" value="ECO:0007669"/>
    <property type="project" value="UniProtKB-SubCell"/>
</dbReference>
<keyword evidence="4 7" id="KW-0812">Transmembrane</keyword>
<evidence type="ECO:0000256" key="1">
    <source>
        <dbReference type="ARBA" id="ARBA00004196"/>
    </source>
</evidence>
<reference evidence="9 10" key="1">
    <citation type="journal article" date="2016" name="Nat. Commun.">
        <title>Thousands of microbial genomes shed light on interconnected biogeochemical processes in an aquifer system.</title>
        <authorList>
            <person name="Anantharaman K."/>
            <person name="Brown C.T."/>
            <person name="Hug L.A."/>
            <person name="Sharon I."/>
            <person name="Castelle C.J."/>
            <person name="Probst A.J."/>
            <person name="Thomas B.C."/>
            <person name="Singh A."/>
            <person name="Wilkins M.J."/>
            <person name="Karaoz U."/>
            <person name="Brodie E.L."/>
            <person name="Williams K.H."/>
            <person name="Hubbard S.S."/>
            <person name="Banfield J.F."/>
        </authorList>
    </citation>
    <scope>NUCLEOTIDE SEQUENCE [LARGE SCALE GENOMIC DNA]</scope>
</reference>
<comment type="subcellular location">
    <subcellularLocation>
        <location evidence="1">Cell envelope</location>
    </subcellularLocation>
</comment>
<protein>
    <recommendedName>
        <fullName evidence="8">Guanylate cyclase domain-containing protein</fullName>
    </recommendedName>
</protein>
<evidence type="ECO:0000256" key="4">
    <source>
        <dbReference type="ARBA" id="ARBA00022692"/>
    </source>
</evidence>
<dbReference type="InterPro" id="IPR029787">
    <property type="entry name" value="Nucleotide_cyclase"/>
</dbReference>
<feature type="transmembrane region" description="Helical" evidence="7">
    <location>
        <begin position="346"/>
        <end position="366"/>
    </location>
</feature>
<proteinExistence type="inferred from homology"/>
<feature type="transmembrane region" description="Helical" evidence="7">
    <location>
        <begin position="398"/>
        <end position="422"/>
    </location>
</feature>
<dbReference type="Pfam" id="PF05226">
    <property type="entry name" value="CHASE2"/>
    <property type="match status" value="1"/>
</dbReference>
<gene>
    <name evidence="9" type="ORF">A2637_03235</name>
</gene>
<keyword evidence="5 7" id="KW-1133">Transmembrane helix</keyword>
<dbReference type="Pfam" id="PF00211">
    <property type="entry name" value="Guanylate_cyc"/>
    <property type="match status" value="1"/>
</dbReference>
<feature type="transmembrane region" description="Helical" evidence="7">
    <location>
        <begin position="373"/>
        <end position="392"/>
    </location>
</feature>
<dbReference type="GO" id="GO:0006171">
    <property type="term" value="P:cAMP biosynthetic process"/>
    <property type="evidence" value="ECO:0007669"/>
    <property type="project" value="TreeGrafter"/>
</dbReference>
<dbReference type="InterPro" id="IPR001054">
    <property type="entry name" value="A/G_cyclase"/>
</dbReference>
<dbReference type="Gene3D" id="3.30.70.1230">
    <property type="entry name" value="Nucleotide cyclase"/>
    <property type="match status" value="1"/>
</dbReference>
<dbReference type="SUPFAM" id="SSF55073">
    <property type="entry name" value="Nucleotide cyclase"/>
    <property type="match status" value="1"/>
</dbReference>
<dbReference type="PANTHER" id="PTHR43081:SF1">
    <property type="entry name" value="ADENYLATE CYCLASE, TERMINAL-DIFFERENTIATION SPECIFIC"/>
    <property type="match status" value="1"/>
</dbReference>